<organism evidence="13 14">
    <name type="scientific">Leekyejoonella antrihumi</name>
    <dbReference type="NCBI Taxonomy" id="1660198"/>
    <lineage>
        <taxon>Bacteria</taxon>
        <taxon>Bacillati</taxon>
        <taxon>Actinomycetota</taxon>
        <taxon>Actinomycetes</taxon>
        <taxon>Micrococcales</taxon>
        <taxon>Dermacoccaceae</taxon>
        <taxon>Leekyejoonella</taxon>
    </lineage>
</organism>
<feature type="binding site" evidence="10">
    <location>
        <position position="164"/>
    </location>
    <ligand>
        <name>substrate</name>
    </ligand>
</feature>
<evidence type="ECO:0000256" key="3">
    <source>
        <dbReference type="ARBA" id="ARBA00012744"/>
    </source>
</evidence>
<dbReference type="InterPro" id="IPR033132">
    <property type="entry name" value="GH_1_N_CS"/>
</dbReference>
<dbReference type="FunFam" id="3.20.20.80:FF:000004">
    <property type="entry name" value="Beta-glucosidase 6-phospho-beta-glucosidase"/>
    <property type="match status" value="1"/>
</dbReference>
<dbReference type="AlphaFoldDB" id="A0A563E2F6"/>
<dbReference type="InterPro" id="IPR018120">
    <property type="entry name" value="Glyco_hydro_1_AS"/>
</dbReference>
<keyword evidence="14" id="KW-1185">Reference proteome</keyword>
<feature type="binding site" evidence="10">
    <location>
        <position position="296"/>
    </location>
    <ligand>
        <name>substrate</name>
    </ligand>
</feature>
<feature type="binding site" evidence="10">
    <location>
        <begin position="418"/>
        <end position="419"/>
    </location>
    <ligand>
        <name>substrate</name>
    </ligand>
</feature>
<keyword evidence="7 12" id="KW-0326">Glycosidase</keyword>
<keyword evidence="6" id="KW-0119">Carbohydrate metabolism</keyword>
<comment type="caution">
    <text evidence="13">The sequence shown here is derived from an EMBL/GenBank/DDBJ whole genome shotgun (WGS) entry which is preliminary data.</text>
</comment>
<evidence type="ECO:0000256" key="9">
    <source>
        <dbReference type="PIRSR" id="PIRSR617736-1"/>
    </source>
</evidence>
<evidence type="ECO:0000256" key="7">
    <source>
        <dbReference type="ARBA" id="ARBA00023295"/>
    </source>
</evidence>
<dbReference type="EMBL" id="VCQV01000011">
    <property type="protein sequence ID" value="TWP36479.1"/>
    <property type="molecule type" value="Genomic_DNA"/>
</dbReference>
<keyword evidence="8" id="KW-0624">Polysaccharide degradation</keyword>
<dbReference type="Proteomes" id="UP000320244">
    <property type="component" value="Unassembled WGS sequence"/>
</dbReference>
<dbReference type="Gene3D" id="3.20.20.80">
    <property type="entry name" value="Glycosidases"/>
    <property type="match status" value="1"/>
</dbReference>
<gene>
    <name evidence="13" type="ORF">FGL98_09685</name>
</gene>
<dbReference type="InterPro" id="IPR017853">
    <property type="entry name" value="GH"/>
</dbReference>
<reference evidence="13 14" key="2">
    <citation type="submission" date="2019-08" db="EMBL/GenBank/DDBJ databases">
        <title>Jejuicoccus antrihumi gen. nov., sp. nov., a new member of the family Dermacoccaceae isolated from a cave.</title>
        <authorList>
            <person name="Schumann P."/>
            <person name="Kim I.S."/>
        </authorList>
    </citation>
    <scope>NUCLEOTIDE SEQUENCE [LARGE SCALE GENOMIC DNA]</scope>
    <source>
        <strain evidence="13 14">C5-26</strain>
    </source>
</reference>
<dbReference type="PROSITE" id="PS00572">
    <property type="entry name" value="GLYCOSYL_HYDROL_F1_1"/>
    <property type="match status" value="1"/>
</dbReference>
<dbReference type="InterPro" id="IPR017736">
    <property type="entry name" value="Glyco_hydro_1_beta-glucosidase"/>
</dbReference>
<dbReference type="GO" id="GO:0008422">
    <property type="term" value="F:beta-glucosidase activity"/>
    <property type="evidence" value="ECO:0007669"/>
    <property type="project" value="UniProtKB-EC"/>
</dbReference>
<reference evidence="13 14" key="1">
    <citation type="submission" date="2019-05" db="EMBL/GenBank/DDBJ databases">
        <authorList>
            <person name="Lee S.D."/>
        </authorList>
    </citation>
    <scope>NUCLEOTIDE SEQUENCE [LARGE SCALE GENOMIC DNA]</scope>
    <source>
        <strain evidence="13 14">C5-26</strain>
    </source>
</reference>
<evidence type="ECO:0000256" key="8">
    <source>
        <dbReference type="ARBA" id="ARBA00023326"/>
    </source>
</evidence>
<name>A0A563E2F6_9MICO</name>
<dbReference type="GO" id="GO:0030245">
    <property type="term" value="P:cellulose catabolic process"/>
    <property type="evidence" value="ECO:0007669"/>
    <property type="project" value="UniProtKB-KW"/>
</dbReference>
<dbReference type="RefSeq" id="WP_146316562.1">
    <property type="nucleotide sequence ID" value="NZ_VCQV01000011.1"/>
</dbReference>
<feature type="active site" description="Proton donor" evidence="9">
    <location>
        <position position="165"/>
    </location>
</feature>
<dbReference type="GO" id="GO:0005829">
    <property type="term" value="C:cytosol"/>
    <property type="evidence" value="ECO:0007669"/>
    <property type="project" value="TreeGrafter"/>
</dbReference>
<evidence type="ECO:0000313" key="13">
    <source>
        <dbReference type="EMBL" id="TWP36479.1"/>
    </source>
</evidence>
<evidence type="ECO:0000256" key="6">
    <source>
        <dbReference type="ARBA" id="ARBA00023277"/>
    </source>
</evidence>
<evidence type="ECO:0000256" key="5">
    <source>
        <dbReference type="ARBA" id="ARBA00023001"/>
    </source>
</evidence>
<dbReference type="PANTHER" id="PTHR10353:SF36">
    <property type="entry name" value="LP05116P"/>
    <property type="match status" value="1"/>
</dbReference>
<dbReference type="PROSITE" id="PS00653">
    <property type="entry name" value="GLYCOSYL_HYDROL_F1_2"/>
    <property type="match status" value="1"/>
</dbReference>
<evidence type="ECO:0000256" key="10">
    <source>
        <dbReference type="PIRSR" id="PIRSR617736-2"/>
    </source>
</evidence>
<proteinExistence type="inferred from homology"/>
<sequence>MTMELPKGFEFGVAMASYQVEGAVEEDGRGPSIWDTFSHTPGKVFADQNGDVACDHYHRYAEDIDLMAALGIDSYRLSMAWPRIQPTGKGPANAAGLAFYDRLVDGLLERGIKPAITLYHWDLPQPLEDAGGWRVRDTAERFAEYAAIAHEHLSDRVTRWITLNEPYCSAILGYATGRHAPGAHEGEGALAAAHHLLLAHGLAARAMRSNGAAGQQIGVTLNLEPVAAVSNSPEDLAAADRALMLSNRIFTDPVLAGTYPELARRTYADITDFSFIEDGDLETIAVPLDFLGVNYYFPSNVRVGEYAEPDPAKRTADDLATEQVVDDDEERTAMGWPVDSDGLRRLLRWLHESYPSLPPIYVTENGRACDDVVEETGHVHDPDRMRYLEAHLRAIAAASGQGVDVRGYYCWSLLDNFEWAEGYAKRFGLVYVDYETQQRIPKSSFEWYQRVIAEHREATA</sequence>
<accession>A0A563E2F6</accession>
<comment type="catalytic activity">
    <reaction evidence="1 12">
        <text>Hydrolysis of terminal, non-reducing beta-D-glucosyl residues with release of beta-D-glucose.</text>
        <dbReference type="EC" id="3.2.1.21"/>
    </reaction>
</comment>
<evidence type="ECO:0000256" key="12">
    <source>
        <dbReference type="RuleBase" id="RU361175"/>
    </source>
</evidence>
<dbReference type="PANTHER" id="PTHR10353">
    <property type="entry name" value="GLYCOSYL HYDROLASE"/>
    <property type="match status" value="1"/>
</dbReference>
<dbReference type="Pfam" id="PF00232">
    <property type="entry name" value="Glyco_hydro_1"/>
    <property type="match status" value="1"/>
</dbReference>
<protein>
    <recommendedName>
        <fullName evidence="3 12">Beta-glucosidase</fullName>
        <ecNumber evidence="3 12">3.2.1.21</ecNumber>
    </recommendedName>
</protein>
<dbReference type="OrthoDB" id="9765195at2"/>
<evidence type="ECO:0000256" key="2">
    <source>
        <dbReference type="ARBA" id="ARBA00010838"/>
    </source>
</evidence>
<dbReference type="NCBIfam" id="TIGR03356">
    <property type="entry name" value="BGL"/>
    <property type="match status" value="1"/>
</dbReference>
<keyword evidence="5" id="KW-0136">Cellulose degradation</keyword>
<evidence type="ECO:0000256" key="4">
    <source>
        <dbReference type="ARBA" id="ARBA00022801"/>
    </source>
</evidence>
<feature type="binding site" evidence="10">
    <location>
        <position position="411"/>
    </location>
    <ligand>
        <name>substrate</name>
    </ligand>
</feature>
<feature type="binding site" evidence="10">
    <location>
        <position position="120"/>
    </location>
    <ligand>
        <name>substrate</name>
    </ligand>
</feature>
<dbReference type="SUPFAM" id="SSF51445">
    <property type="entry name" value="(Trans)glycosidases"/>
    <property type="match status" value="1"/>
</dbReference>
<comment type="similarity">
    <text evidence="2 12">Belongs to the glycosyl hydrolase 1 family.</text>
</comment>
<evidence type="ECO:0000256" key="11">
    <source>
        <dbReference type="PROSITE-ProRule" id="PRU10055"/>
    </source>
</evidence>
<evidence type="ECO:0000313" key="14">
    <source>
        <dbReference type="Proteomes" id="UP000320244"/>
    </source>
</evidence>
<evidence type="ECO:0000256" key="1">
    <source>
        <dbReference type="ARBA" id="ARBA00000448"/>
    </source>
</evidence>
<dbReference type="InterPro" id="IPR001360">
    <property type="entry name" value="Glyco_hydro_1"/>
</dbReference>
<dbReference type="EC" id="3.2.1.21" evidence="3 12"/>
<keyword evidence="4 12" id="KW-0378">Hydrolase</keyword>
<dbReference type="PRINTS" id="PR00131">
    <property type="entry name" value="GLHYDRLASE1"/>
</dbReference>
<feature type="active site" description="Nucleophile" evidence="9 11">
    <location>
        <position position="364"/>
    </location>
</feature>
<feature type="binding site" evidence="10">
    <location>
        <position position="19"/>
    </location>
    <ligand>
        <name>substrate</name>
    </ligand>
</feature>